<organism evidence="3 4">
    <name type="scientific">Carboxydichorda subterranea</name>
    <dbReference type="NCBI Taxonomy" id="3109565"/>
    <lineage>
        <taxon>Bacteria</taxon>
        <taxon>Bacillati</taxon>
        <taxon>Bacillota</taxon>
        <taxon>Limnochordia</taxon>
        <taxon>Limnochordales</taxon>
        <taxon>Geochordaceae</taxon>
        <taxon>Carboxydichorda</taxon>
    </lineage>
</organism>
<proteinExistence type="predicted"/>
<dbReference type="EC" id="2.4.-.-" evidence="3"/>
<keyword evidence="4" id="KW-1185">Reference proteome</keyword>
<protein>
    <submittedName>
        <fullName evidence="3">Glycosyltransferase</fullName>
        <ecNumber evidence="3">2.4.-.-</ecNumber>
    </submittedName>
</protein>
<evidence type="ECO:0000259" key="1">
    <source>
        <dbReference type="Pfam" id="PF12996"/>
    </source>
</evidence>
<evidence type="ECO:0000313" key="4">
    <source>
        <dbReference type="Proteomes" id="UP001332192"/>
    </source>
</evidence>
<dbReference type="EMBL" id="CP141615">
    <property type="protein sequence ID" value="WRP16637.1"/>
    <property type="molecule type" value="Genomic_DNA"/>
</dbReference>
<keyword evidence="3" id="KW-0808">Transferase</keyword>
<dbReference type="InterPro" id="IPR055259">
    <property type="entry name" value="YkvP/CgeB_Glyco_trans-like"/>
</dbReference>
<gene>
    <name evidence="3" type="ORF">U7230_11120</name>
</gene>
<evidence type="ECO:0000313" key="3">
    <source>
        <dbReference type="EMBL" id="WRP16637.1"/>
    </source>
</evidence>
<keyword evidence="3" id="KW-0328">Glycosyltransferase</keyword>
<dbReference type="Pfam" id="PF13524">
    <property type="entry name" value="Glyco_trans_1_2"/>
    <property type="match status" value="1"/>
</dbReference>
<dbReference type="SUPFAM" id="SSF53756">
    <property type="entry name" value="UDP-Glycosyltransferase/glycogen phosphorylase"/>
    <property type="match status" value="1"/>
</dbReference>
<reference evidence="3 4" key="1">
    <citation type="journal article" date="2024" name="Front. Microbiol.">
        <title>Novel thermophilic genera Geochorda gen. nov. and Carboxydochorda gen. nov. from the deep terrestrial subsurface reveal the ecophysiological diversity in the class Limnochordia.</title>
        <authorList>
            <person name="Karnachuk O.V."/>
            <person name="Lukina A.P."/>
            <person name="Avakyan M.R."/>
            <person name="Kadnikov V.V."/>
            <person name="Begmatov S."/>
            <person name="Beletsky A.V."/>
            <person name="Vlasova K.G."/>
            <person name="Novikov A.A."/>
            <person name="Shcherbakova V.A."/>
            <person name="Mardanov A.V."/>
            <person name="Ravin N.V."/>
        </authorList>
    </citation>
    <scope>NUCLEOTIDE SEQUENCE [LARGE SCALE GENOMIC DNA]</scope>
    <source>
        <strain evidence="3 4">L945</strain>
    </source>
</reference>
<feature type="domain" description="Spore protein YkvP/CgeB glycosyl transferase-like" evidence="2">
    <location>
        <begin position="169"/>
        <end position="318"/>
    </location>
</feature>
<dbReference type="RefSeq" id="WP_324715909.1">
    <property type="nucleotide sequence ID" value="NZ_CP141615.1"/>
</dbReference>
<name>A0ABZ1BV38_9FIRM</name>
<accession>A0ABZ1BV38</accession>
<dbReference type="InterPro" id="IPR024542">
    <property type="entry name" value="YkvP_N"/>
</dbReference>
<evidence type="ECO:0000259" key="2">
    <source>
        <dbReference type="Pfam" id="PF13524"/>
    </source>
</evidence>
<dbReference type="GO" id="GO:0016757">
    <property type="term" value="F:glycosyltransferase activity"/>
    <property type="evidence" value="ECO:0007669"/>
    <property type="project" value="UniProtKB-KW"/>
</dbReference>
<dbReference type="Proteomes" id="UP001332192">
    <property type="component" value="Chromosome"/>
</dbReference>
<feature type="domain" description="Spore protein YkvP N-terminal" evidence="1">
    <location>
        <begin position="3"/>
        <end position="109"/>
    </location>
</feature>
<dbReference type="Pfam" id="PF12996">
    <property type="entry name" value="DUF3880"/>
    <property type="match status" value="1"/>
</dbReference>
<sequence length="325" mass="36925">MRVLFTNCAPVIKYGLARGFEDLGHEVFVHEGEYRLFGMPPDVQCRRLLDIVRGWRPDLAITEGFPGVDLGLVCDVLRREKVFHVYWAIEDPPLWDLSRRVAERCDFTFTTAAEAVPRYRALGLRAEVLPFACWPGLHRKVEPDPARVCDAVLVANWYGQFPTRREGVRTILLPLLEAGLDVHVYGQGWDAPGSPVDHRRFDRALKGLLPYEELPVVFSSARIVLGIHSDASSSTQTAMRTFEALGCGAFYLTHETPAHLHLFRPGEHLVVSDSPVQTLELARYYLDHPEERARVARAGQLEACSKHSYRHRARHILDTIAPWMR</sequence>